<organism evidence="2 3">
    <name type="scientific">Flavipsychrobacter stenotrophus</name>
    <dbReference type="NCBI Taxonomy" id="2077091"/>
    <lineage>
        <taxon>Bacteria</taxon>
        <taxon>Pseudomonadati</taxon>
        <taxon>Bacteroidota</taxon>
        <taxon>Chitinophagia</taxon>
        <taxon>Chitinophagales</taxon>
        <taxon>Chitinophagaceae</taxon>
        <taxon>Flavipsychrobacter</taxon>
    </lineage>
</organism>
<comment type="caution">
    <text evidence="2">The sequence shown here is derived from an EMBL/GenBank/DDBJ whole genome shotgun (WGS) entry which is preliminary data.</text>
</comment>
<dbReference type="RefSeq" id="WP_105038424.1">
    <property type="nucleotide sequence ID" value="NZ_PPSL01000002.1"/>
</dbReference>
<dbReference type="InterPro" id="IPR028939">
    <property type="entry name" value="P5C_Rdtase_cat_N"/>
</dbReference>
<accession>A0A2S7SXT6</accession>
<dbReference type="Pfam" id="PF03807">
    <property type="entry name" value="F420_oxidored"/>
    <property type="match status" value="1"/>
</dbReference>
<feature type="domain" description="Pyrroline-5-carboxylate reductase catalytic N-terminal" evidence="1">
    <location>
        <begin position="12"/>
        <end position="101"/>
    </location>
</feature>
<proteinExistence type="predicted"/>
<name>A0A2S7SXT6_9BACT</name>
<evidence type="ECO:0000313" key="3">
    <source>
        <dbReference type="Proteomes" id="UP000239872"/>
    </source>
</evidence>
<keyword evidence="3" id="KW-1185">Reference proteome</keyword>
<evidence type="ECO:0000313" key="2">
    <source>
        <dbReference type="EMBL" id="PQJ11544.1"/>
    </source>
</evidence>
<protein>
    <recommendedName>
        <fullName evidence="1">Pyrroline-5-carboxylate reductase catalytic N-terminal domain-containing protein</fullName>
    </recommendedName>
</protein>
<dbReference type="InterPro" id="IPR036291">
    <property type="entry name" value="NAD(P)-bd_dom_sf"/>
</dbReference>
<dbReference type="SUPFAM" id="SSF51735">
    <property type="entry name" value="NAD(P)-binding Rossmann-fold domains"/>
    <property type="match status" value="1"/>
</dbReference>
<dbReference type="Gene3D" id="3.40.50.720">
    <property type="entry name" value="NAD(P)-binding Rossmann-like Domain"/>
    <property type="match status" value="1"/>
</dbReference>
<dbReference type="EMBL" id="PPSL01000002">
    <property type="protein sequence ID" value="PQJ11544.1"/>
    <property type="molecule type" value="Genomic_DNA"/>
</dbReference>
<reference evidence="2 3" key="1">
    <citation type="submission" date="2018-01" db="EMBL/GenBank/DDBJ databases">
        <title>A novel member of the phylum Bacteroidetes isolated from glacier ice.</title>
        <authorList>
            <person name="Liu Q."/>
            <person name="Xin Y.-H."/>
        </authorList>
    </citation>
    <scope>NUCLEOTIDE SEQUENCE [LARGE SCALE GENOMIC DNA]</scope>
    <source>
        <strain evidence="2 3">RB1R16</strain>
    </source>
</reference>
<dbReference type="AlphaFoldDB" id="A0A2S7SXT6"/>
<sequence>MMEYRSYVSLNIAIIGNTKMSHALSSAFINVGHQVFMANTEREMAGSLPEPEQQGDIHYCSIEDAAAAADFIMICTHASEVREVAYWLGDVRRKVIVDLTVNVPNGNTTNINTIGAINSITGSEHIVKLLSLYNHEQLFKPLFGGKPAQVVLVGDSRKAKEMAKIICKELSVDKFHDFGGTENIALFDELSKCCRSMIKVNYTQPQLTKVSKR</sequence>
<gene>
    <name evidence="2" type="ORF">CJD36_007015</name>
</gene>
<evidence type="ECO:0000259" key="1">
    <source>
        <dbReference type="Pfam" id="PF03807"/>
    </source>
</evidence>
<dbReference type="Proteomes" id="UP000239872">
    <property type="component" value="Unassembled WGS sequence"/>
</dbReference>